<dbReference type="Gene3D" id="2.40.50.140">
    <property type="entry name" value="Nucleic acid-binding proteins"/>
    <property type="match status" value="1"/>
</dbReference>
<dbReference type="GO" id="GO:0070041">
    <property type="term" value="F:rRNA (uridine-C5-)-methyltransferase activity"/>
    <property type="evidence" value="ECO:0007669"/>
    <property type="project" value="TreeGrafter"/>
</dbReference>
<dbReference type="Pfam" id="PF05958">
    <property type="entry name" value="tRNA_U5-meth_tr"/>
    <property type="match status" value="1"/>
</dbReference>
<dbReference type="FunFam" id="2.40.50.1070:FF:000003">
    <property type="entry name" value="23S rRNA (Uracil-5-)-methyltransferase RumA"/>
    <property type="match status" value="1"/>
</dbReference>
<evidence type="ECO:0000256" key="6">
    <source>
        <dbReference type="ARBA" id="ARBA00023014"/>
    </source>
</evidence>
<dbReference type="Proteomes" id="UP000254082">
    <property type="component" value="Unassembled WGS sequence"/>
</dbReference>
<dbReference type="EC" id="2.1.1.189" evidence="10"/>
<protein>
    <submittedName>
        <fullName evidence="10">RNA methyltransferase</fullName>
        <ecNumber evidence="10">2.1.1.189</ecNumber>
    </submittedName>
</protein>
<dbReference type="NCBIfam" id="TIGR00479">
    <property type="entry name" value="rumA"/>
    <property type="match status" value="1"/>
</dbReference>
<accession>A0A380JH29</accession>
<dbReference type="GO" id="GO:0051539">
    <property type="term" value="F:4 iron, 4 sulfur cluster binding"/>
    <property type="evidence" value="ECO:0007669"/>
    <property type="project" value="UniProtKB-KW"/>
</dbReference>
<dbReference type="GO" id="GO:0070475">
    <property type="term" value="P:rRNA base methylation"/>
    <property type="evidence" value="ECO:0007669"/>
    <property type="project" value="TreeGrafter"/>
</dbReference>
<dbReference type="Gene3D" id="2.40.50.1070">
    <property type="match status" value="1"/>
</dbReference>
<dbReference type="Pfam" id="PF01938">
    <property type="entry name" value="TRAM"/>
    <property type="match status" value="1"/>
</dbReference>
<feature type="active site" evidence="8">
    <location>
        <position position="408"/>
    </location>
</feature>
<dbReference type="OrthoDB" id="9804590at2"/>
<keyword evidence="11" id="KW-1185">Reference proteome</keyword>
<dbReference type="Gene3D" id="3.40.50.150">
    <property type="entry name" value="Vaccinia Virus protein VP39"/>
    <property type="match status" value="1"/>
</dbReference>
<evidence type="ECO:0000256" key="8">
    <source>
        <dbReference type="PROSITE-ProRule" id="PRU10015"/>
    </source>
</evidence>
<dbReference type="InterPro" id="IPR029063">
    <property type="entry name" value="SAM-dependent_MTases_sf"/>
</dbReference>
<evidence type="ECO:0000256" key="4">
    <source>
        <dbReference type="ARBA" id="ARBA00022691"/>
    </source>
</evidence>
<feature type="binding site" evidence="7">
    <location>
        <position position="333"/>
    </location>
    <ligand>
        <name>S-adenosyl-L-methionine</name>
        <dbReference type="ChEBI" id="CHEBI:59789"/>
    </ligand>
</feature>
<evidence type="ECO:0000256" key="3">
    <source>
        <dbReference type="ARBA" id="ARBA00022679"/>
    </source>
</evidence>
<dbReference type="InterPro" id="IPR010280">
    <property type="entry name" value="U5_MeTrfase_fam"/>
</dbReference>
<dbReference type="PROSITE" id="PS01230">
    <property type="entry name" value="TRMA_1"/>
    <property type="match status" value="1"/>
</dbReference>
<dbReference type="PROSITE" id="PS50926">
    <property type="entry name" value="TRAM"/>
    <property type="match status" value="1"/>
</dbReference>
<dbReference type="SUPFAM" id="SSF53335">
    <property type="entry name" value="S-adenosyl-L-methionine-dependent methyltransferases"/>
    <property type="match status" value="1"/>
</dbReference>
<feature type="domain" description="TRAM" evidence="9">
    <location>
        <begin position="2"/>
        <end position="60"/>
    </location>
</feature>
<dbReference type="PROSITE" id="PS51687">
    <property type="entry name" value="SAM_MT_RNA_M5U"/>
    <property type="match status" value="1"/>
</dbReference>
<dbReference type="EMBL" id="UHFA01000002">
    <property type="protein sequence ID" value="SUN37430.1"/>
    <property type="molecule type" value="Genomic_DNA"/>
</dbReference>
<dbReference type="InterPro" id="IPR012340">
    <property type="entry name" value="NA-bd_OB-fold"/>
</dbReference>
<dbReference type="SUPFAM" id="SSF50249">
    <property type="entry name" value="Nucleic acid-binding proteins"/>
    <property type="match status" value="1"/>
</dbReference>
<keyword evidence="3 7" id="KW-0808">Transferase</keyword>
<dbReference type="PROSITE" id="PS01231">
    <property type="entry name" value="TRMA_2"/>
    <property type="match status" value="1"/>
</dbReference>
<feature type="binding site" evidence="7">
    <location>
        <position position="312"/>
    </location>
    <ligand>
        <name>S-adenosyl-L-methionine</name>
        <dbReference type="ChEBI" id="CHEBI:59789"/>
    </ligand>
</feature>
<evidence type="ECO:0000313" key="10">
    <source>
        <dbReference type="EMBL" id="SUN37430.1"/>
    </source>
</evidence>
<dbReference type="PANTHER" id="PTHR11061:SF45">
    <property type="match status" value="1"/>
</dbReference>
<comment type="similarity">
    <text evidence="7">Belongs to the class I-like SAM-binding methyltransferase superfamily. RNA M5U methyltransferase family.</text>
</comment>
<keyword evidence="6" id="KW-0411">Iron-sulfur</keyword>
<name>A0A380JH29_STRDO</name>
<evidence type="ECO:0000256" key="1">
    <source>
        <dbReference type="ARBA" id="ARBA00022485"/>
    </source>
</evidence>
<keyword evidence="5" id="KW-0408">Iron</keyword>
<dbReference type="RefSeq" id="WP_002996393.1">
    <property type="nucleotide sequence ID" value="NZ_UHFA01000002.1"/>
</dbReference>
<feature type="binding site" evidence="7">
    <location>
        <position position="283"/>
    </location>
    <ligand>
        <name>S-adenosyl-L-methionine</name>
        <dbReference type="ChEBI" id="CHEBI:59789"/>
    </ligand>
</feature>
<proteinExistence type="inferred from homology"/>
<organism evidence="10 11">
    <name type="scientific">Streptococcus downei MFe28</name>
    <dbReference type="NCBI Taxonomy" id="764290"/>
    <lineage>
        <taxon>Bacteria</taxon>
        <taxon>Bacillati</taxon>
        <taxon>Bacillota</taxon>
        <taxon>Bacilli</taxon>
        <taxon>Lactobacillales</taxon>
        <taxon>Streptococcaceae</taxon>
        <taxon>Streptococcus</taxon>
    </lineage>
</organism>
<dbReference type="InterPro" id="IPR030390">
    <property type="entry name" value="MeTrfase_TrmA_AS"/>
</dbReference>
<gene>
    <name evidence="10" type="primary">rlmCD</name>
    <name evidence="10" type="ORF">NCTC11391_02157</name>
</gene>
<dbReference type="FunFam" id="2.40.50.140:FF:000097">
    <property type="entry name" value="23S rRNA (uracil(1939)-C(5))-methyltransferase RlmD"/>
    <property type="match status" value="1"/>
</dbReference>
<evidence type="ECO:0000259" key="9">
    <source>
        <dbReference type="PROSITE" id="PS50926"/>
    </source>
</evidence>
<feature type="binding site" evidence="7">
    <location>
        <position position="381"/>
    </location>
    <ligand>
        <name>S-adenosyl-L-methionine</name>
        <dbReference type="ChEBI" id="CHEBI:59789"/>
    </ligand>
</feature>
<dbReference type="PANTHER" id="PTHR11061">
    <property type="entry name" value="RNA M5U METHYLTRANSFERASE"/>
    <property type="match status" value="1"/>
</dbReference>
<dbReference type="InterPro" id="IPR002792">
    <property type="entry name" value="TRAM_dom"/>
</dbReference>
<keyword evidence="2 7" id="KW-0489">Methyltransferase</keyword>
<keyword evidence="4 7" id="KW-0949">S-adenosyl-L-methionine</keyword>
<evidence type="ECO:0000256" key="2">
    <source>
        <dbReference type="ARBA" id="ARBA00022603"/>
    </source>
</evidence>
<sequence length="450" mass="50915">MSLRVKQRIPLKIKRMGINGEGIGFYKRTLVFVPGALKGEEVFCQATAVKKNFVQARLLKVNKASKARVQPPCPIYDECGGCQIMHLTYKKQLDFKDDIIKQALKKFQPIGYENYEIRPTKGMDNPYHYRAKLQFQTRHFADSVKAGLFASNSHRLVPLESCLVQDELTQEIVNKATELLDKYKIPIYNERKIAGVRTIMVRKGQASSQVQIIFVTSKDIRLTALIKELRLAFPQIVTIAINYNSSKSSEIYGEKTQILWGKETIEEEVLDYSFSLSPRAFYQLNPQQTQVLYQEAVAALDAQPDDDLIDAYCGVGTIGFAFANKVRSVRGMDVIPESIEDAKENAKTLGLSNTYYETGKAEDIIPKWYQEGYRASALVVDPPRVGLDDKLLKTIIDVRPAKMVYVSCNASTLARDLVALSQVYQVDYIQSVDMFPHTARVEAVVKLRKK</sequence>
<dbReference type="InterPro" id="IPR030391">
    <property type="entry name" value="MeTrfase_TrmA_CS"/>
</dbReference>
<dbReference type="AlphaFoldDB" id="A0A380JH29"/>
<reference evidence="10 11" key="1">
    <citation type="submission" date="2018-06" db="EMBL/GenBank/DDBJ databases">
        <authorList>
            <consortium name="Pathogen Informatics"/>
            <person name="Doyle S."/>
        </authorList>
    </citation>
    <scope>NUCLEOTIDE SEQUENCE [LARGE SCALE GENOMIC DNA]</scope>
    <source>
        <strain evidence="11">NCTC 11391</strain>
    </source>
</reference>
<keyword evidence="1" id="KW-0479">Metal-binding</keyword>
<evidence type="ECO:0000313" key="11">
    <source>
        <dbReference type="Proteomes" id="UP000254082"/>
    </source>
</evidence>
<keyword evidence="1" id="KW-0004">4Fe-4S</keyword>
<feature type="active site" description="Nucleophile" evidence="7">
    <location>
        <position position="408"/>
    </location>
</feature>
<dbReference type="FunFam" id="3.40.50.150:FF:000009">
    <property type="entry name" value="23S rRNA (Uracil(1939)-C(5))-methyltransferase RlmD"/>
    <property type="match status" value="1"/>
</dbReference>
<evidence type="ECO:0000256" key="7">
    <source>
        <dbReference type="PROSITE-ProRule" id="PRU01024"/>
    </source>
</evidence>
<evidence type="ECO:0000256" key="5">
    <source>
        <dbReference type="ARBA" id="ARBA00023004"/>
    </source>
</evidence>